<feature type="transmembrane region" description="Helical" evidence="1">
    <location>
        <begin position="9"/>
        <end position="32"/>
    </location>
</feature>
<dbReference type="Gene3D" id="1.10.150.280">
    <property type="entry name" value="AF1531-like domain"/>
    <property type="match status" value="1"/>
</dbReference>
<dbReference type="NCBIfam" id="TIGR00426">
    <property type="entry name" value="competence protein ComEA helix-hairpin-helix repeat region"/>
    <property type="match status" value="1"/>
</dbReference>
<dbReference type="SUPFAM" id="SSF47781">
    <property type="entry name" value="RuvA domain 2-like"/>
    <property type="match status" value="1"/>
</dbReference>
<dbReference type="GO" id="GO:0015628">
    <property type="term" value="P:protein secretion by the type II secretion system"/>
    <property type="evidence" value="ECO:0007669"/>
    <property type="project" value="TreeGrafter"/>
</dbReference>
<dbReference type="InterPro" id="IPR003583">
    <property type="entry name" value="Hlx-hairpin-Hlx_DNA-bd_motif"/>
</dbReference>
<gene>
    <name evidence="3" type="ORF">SMC7_06370</name>
</gene>
<evidence type="ECO:0000313" key="3">
    <source>
        <dbReference type="EMBL" id="RIE05769.1"/>
    </source>
</evidence>
<dbReference type="InterPro" id="IPR010994">
    <property type="entry name" value="RuvA_2-like"/>
</dbReference>
<evidence type="ECO:0000313" key="4">
    <source>
        <dbReference type="Proteomes" id="UP000266328"/>
    </source>
</evidence>
<feature type="domain" description="Helix-hairpin-helix DNA-binding motif class 1" evidence="2">
    <location>
        <begin position="177"/>
        <end position="196"/>
    </location>
</feature>
<dbReference type="InterPro" id="IPR004509">
    <property type="entry name" value="Competence_ComEA_HhH"/>
</dbReference>
<evidence type="ECO:0000259" key="2">
    <source>
        <dbReference type="SMART" id="SM00278"/>
    </source>
</evidence>
<dbReference type="Pfam" id="PF12836">
    <property type="entry name" value="HHH_3"/>
    <property type="match status" value="1"/>
</dbReference>
<reference evidence="3 4" key="1">
    <citation type="submission" date="2018-09" db="EMBL/GenBank/DDBJ databases">
        <title>Discovery and Ecogenomic Context for Candidatus Cryosericales, a Global Caldiserica Order Active in Thawing Permafrost.</title>
        <authorList>
            <person name="Martinez M.A."/>
            <person name="Woodcroft B.J."/>
            <person name="Ignacio Espinoza J.C."/>
            <person name="Zayed A."/>
            <person name="Singleton C.M."/>
            <person name="Boyd J."/>
            <person name="Li Y.-F."/>
            <person name="Purvine S."/>
            <person name="Maughan H."/>
            <person name="Hodgkins S.B."/>
            <person name="Anderson D."/>
            <person name="Sederholm M."/>
            <person name="Temperton B."/>
            <person name="Saleska S.R."/>
            <person name="Tyson G.W."/>
            <person name="Rich V.I."/>
        </authorList>
    </citation>
    <scope>NUCLEOTIDE SEQUENCE [LARGE SCALE GENOMIC DNA]</scope>
    <source>
        <strain evidence="3 4">SMC7</strain>
    </source>
</reference>
<dbReference type="AlphaFoldDB" id="A0A398CWY6"/>
<dbReference type="Pfam" id="PF10531">
    <property type="entry name" value="SLBB"/>
    <property type="match status" value="1"/>
</dbReference>
<dbReference type="OrthoDB" id="9790239at2"/>
<comment type="caution">
    <text evidence="3">The sequence shown here is derived from an EMBL/GenBank/DDBJ whole genome shotgun (WGS) entry which is preliminary data.</text>
</comment>
<feature type="domain" description="Helix-hairpin-helix DNA-binding motif class 1" evidence="2">
    <location>
        <begin position="147"/>
        <end position="166"/>
    </location>
</feature>
<protein>
    <recommendedName>
        <fullName evidence="2">Helix-hairpin-helix DNA-binding motif class 1 domain-containing protein</fullName>
    </recommendedName>
</protein>
<dbReference type="EMBL" id="QXIS01000033">
    <property type="protein sequence ID" value="RIE05769.1"/>
    <property type="molecule type" value="Genomic_DNA"/>
</dbReference>
<dbReference type="RefSeq" id="WP_119089513.1">
    <property type="nucleotide sequence ID" value="NZ_QXIS01000033.1"/>
</dbReference>
<evidence type="ECO:0000256" key="1">
    <source>
        <dbReference type="SAM" id="Phobius"/>
    </source>
</evidence>
<keyword evidence="1" id="KW-0472">Membrane</keyword>
<name>A0A398CWY6_9BACT</name>
<dbReference type="GO" id="GO:0015627">
    <property type="term" value="C:type II protein secretion system complex"/>
    <property type="evidence" value="ECO:0007669"/>
    <property type="project" value="TreeGrafter"/>
</dbReference>
<sequence length="199" mass="20689">MERLSKHQIIVLIVAVLALGTGAGLFVGSRLYKPTPNPLPQIVNDPTIADVAPTVPVSINVYVTGAVLHAAVYMLPEGSIVRDAVAAAGGATNDADLIAVNLAARLEDGEQVTVPVKSPDGASTVVSSTSPSSSVHARISINHGTLADLDTLPGIGPAKAQAILDYRAQHGLFKRLEDLQNVKGIGTKTYEDLKSLITL</sequence>
<organism evidence="3 4">
    <name type="scientific">Candidatus Cryosericum terrychapinii</name>
    <dbReference type="NCBI Taxonomy" id="2290919"/>
    <lineage>
        <taxon>Bacteria</taxon>
        <taxon>Pseudomonadati</taxon>
        <taxon>Caldisericota/Cryosericota group</taxon>
        <taxon>Candidatus Cryosericota</taxon>
        <taxon>Candidatus Cryosericia</taxon>
        <taxon>Candidatus Cryosericales</taxon>
        <taxon>Candidatus Cryosericaceae</taxon>
        <taxon>Candidatus Cryosericum</taxon>
    </lineage>
</organism>
<dbReference type="PANTHER" id="PTHR21180:SF32">
    <property type="entry name" value="ENDONUCLEASE_EXONUCLEASE_PHOSPHATASE FAMILY DOMAIN-CONTAINING PROTEIN 1"/>
    <property type="match status" value="1"/>
</dbReference>
<accession>A0A398CWY6</accession>
<dbReference type="PANTHER" id="PTHR21180">
    <property type="entry name" value="ENDONUCLEASE/EXONUCLEASE/PHOSPHATASE FAMILY DOMAIN-CONTAINING PROTEIN 1"/>
    <property type="match status" value="1"/>
</dbReference>
<keyword evidence="1" id="KW-1133">Transmembrane helix</keyword>
<keyword evidence="4" id="KW-1185">Reference proteome</keyword>
<dbReference type="GO" id="GO:0003677">
    <property type="term" value="F:DNA binding"/>
    <property type="evidence" value="ECO:0007669"/>
    <property type="project" value="InterPro"/>
</dbReference>
<dbReference type="SMART" id="SM00278">
    <property type="entry name" value="HhH1"/>
    <property type="match status" value="2"/>
</dbReference>
<dbReference type="InterPro" id="IPR051675">
    <property type="entry name" value="Endo/Exo/Phosphatase_dom_1"/>
</dbReference>
<dbReference type="InterPro" id="IPR019554">
    <property type="entry name" value="Soluble_ligand-bd"/>
</dbReference>
<dbReference type="Proteomes" id="UP000266328">
    <property type="component" value="Unassembled WGS sequence"/>
</dbReference>
<dbReference type="Gene3D" id="3.10.560.10">
    <property type="entry name" value="Outer membrane lipoprotein wza domain like"/>
    <property type="match status" value="1"/>
</dbReference>
<keyword evidence="1" id="KW-0812">Transmembrane</keyword>
<dbReference type="GO" id="GO:0006281">
    <property type="term" value="P:DNA repair"/>
    <property type="evidence" value="ECO:0007669"/>
    <property type="project" value="InterPro"/>
</dbReference>
<proteinExistence type="predicted"/>